<dbReference type="Proteomes" id="UP000232149">
    <property type="component" value="Unassembled WGS sequence"/>
</dbReference>
<evidence type="ECO:0000313" key="4">
    <source>
        <dbReference type="EMBL" id="PJZ53158.1"/>
    </source>
</evidence>
<keyword evidence="6" id="KW-1185">Reference proteome</keyword>
<dbReference type="Gene3D" id="1.10.357.10">
    <property type="entry name" value="Tetracycline Repressor, domain 2"/>
    <property type="match status" value="1"/>
</dbReference>
<dbReference type="Proteomes" id="UP000232188">
    <property type="component" value="Unassembled WGS sequence"/>
</dbReference>
<feature type="domain" description="HTH tetR-type" evidence="3">
    <location>
        <begin position="8"/>
        <end position="68"/>
    </location>
</feature>
<sequence>MPKLVDHEVYRITILTRCLSLFARKGYAMVTMREISKELRVSTGSLYHYFPTKEVLFEEMARWIVREDAKQLVEIRDQNHEKSPAERLELLFDFVREREGHFRDLILLACDLYRREDSEPAKAILKECSLVFRDAIQSHLGLKNAEIENLFFSVLIGTIFQRMMDQGTVDFEKTFAIVRVFAPFLTSGIFMESKKVGND</sequence>
<dbReference type="PANTHER" id="PTHR30055">
    <property type="entry name" value="HTH-TYPE TRANSCRIPTIONAL REGULATOR RUTR"/>
    <property type="match status" value="1"/>
</dbReference>
<gene>
    <name evidence="5" type="ORF">CH376_22850</name>
    <name evidence="4" type="ORF">CH380_12170</name>
</gene>
<dbReference type="InterPro" id="IPR009057">
    <property type="entry name" value="Homeodomain-like_sf"/>
</dbReference>
<evidence type="ECO:0000313" key="7">
    <source>
        <dbReference type="Proteomes" id="UP000232188"/>
    </source>
</evidence>
<keyword evidence="1 2" id="KW-0238">DNA-binding</keyword>
<proteinExistence type="predicted"/>
<evidence type="ECO:0000313" key="6">
    <source>
        <dbReference type="Proteomes" id="UP000232149"/>
    </source>
</evidence>
<evidence type="ECO:0000313" key="5">
    <source>
        <dbReference type="EMBL" id="PJZ59601.1"/>
    </source>
</evidence>
<accession>A0A2M9YNP6</accession>
<dbReference type="AlphaFoldDB" id="A0A2M9YNP6"/>
<dbReference type="GO" id="GO:0003700">
    <property type="term" value="F:DNA-binding transcription factor activity"/>
    <property type="evidence" value="ECO:0007669"/>
    <property type="project" value="TreeGrafter"/>
</dbReference>
<evidence type="ECO:0000256" key="1">
    <source>
        <dbReference type="ARBA" id="ARBA00023125"/>
    </source>
</evidence>
<dbReference type="InterPro" id="IPR023772">
    <property type="entry name" value="DNA-bd_HTH_TetR-type_CS"/>
</dbReference>
<dbReference type="PANTHER" id="PTHR30055:SF146">
    <property type="entry name" value="HTH-TYPE TRANSCRIPTIONAL DUAL REGULATOR CECR"/>
    <property type="match status" value="1"/>
</dbReference>
<evidence type="ECO:0000259" key="3">
    <source>
        <dbReference type="PROSITE" id="PS50977"/>
    </source>
</evidence>
<protein>
    <recommendedName>
        <fullName evidence="3">HTH tetR-type domain-containing protein</fullName>
    </recommendedName>
</protein>
<dbReference type="EMBL" id="NPDU01000112">
    <property type="protein sequence ID" value="PJZ59601.1"/>
    <property type="molecule type" value="Genomic_DNA"/>
</dbReference>
<dbReference type="EMBL" id="NPDV01000009">
    <property type="protein sequence ID" value="PJZ53158.1"/>
    <property type="molecule type" value="Genomic_DNA"/>
</dbReference>
<dbReference type="InterPro" id="IPR050109">
    <property type="entry name" value="HTH-type_TetR-like_transc_reg"/>
</dbReference>
<dbReference type="Pfam" id="PF00440">
    <property type="entry name" value="TetR_N"/>
    <property type="match status" value="1"/>
</dbReference>
<reference evidence="6 7" key="1">
    <citation type="submission" date="2017-07" db="EMBL/GenBank/DDBJ databases">
        <title>Leptospira spp. isolated from tropical soils.</title>
        <authorList>
            <person name="Thibeaux R."/>
            <person name="Iraola G."/>
            <person name="Ferres I."/>
            <person name="Bierque E."/>
            <person name="Girault D."/>
            <person name="Soupe-Gilbert M.-E."/>
            <person name="Picardeau M."/>
            <person name="Goarant C."/>
        </authorList>
    </citation>
    <scope>NUCLEOTIDE SEQUENCE [LARGE SCALE GENOMIC DNA]</scope>
    <source>
        <strain evidence="4 7">FH2-B-C1</strain>
        <strain evidence="5 6">FH2-B-D1</strain>
    </source>
</reference>
<feature type="DNA-binding region" description="H-T-H motif" evidence="2">
    <location>
        <begin position="31"/>
        <end position="50"/>
    </location>
</feature>
<comment type="caution">
    <text evidence="4">The sequence shown here is derived from an EMBL/GenBank/DDBJ whole genome shotgun (WGS) entry which is preliminary data.</text>
</comment>
<evidence type="ECO:0000256" key="2">
    <source>
        <dbReference type="PROSITE-ProRule" id="PRU00335"/>
    </source>
</evidence>
<dbReference type="PRINTS" id="PR00455">
    <property type="entry name" value="HTHTETR"/>
</dbReference>
<dbReference type="PROSITE" id="PS01081">
    <property type="entry name" value="HTH_TETR_1"/>
    <property type="match status" value="1"/>
</dbReference>
<dbReference type="InterPro" id="IPR001647">
    <property type="entry name" value="HTH_TetR"/>
</dbReference>
<name>A0A2M9YNP6_9LEPT</name>
<dbReference type="GO" id="GO:0000976">
    <property type="term" value="F:transcription cis-regulatory region binding"/>
    <property type="evidence" value="ECO:0007669"/>
    <property type="project" value="TreeGrafter"/>
</dbReference>
<dbReference type="SUPFAM" id="SSF46689">
    <property type="entry name" value="Homeodomain-like"/>
    <property type="match status" value="1"/>
</dbReference>
<organism evidence="4 7">
    <name type="scientific">Leptospira adleri</name>
    <dbReference type="NCBI Taxonomy" id="2023186"/>
    <lineage>
        <taxon>Bacteria</taxon>
        <taxon>Pseudomonadati</taxon>
        <taxon>Spirochaetota</taxon>
        <taxon>Spirochaetia</taxon>
        <taxon>Leptospirales</taxon>
        <taxon>Leptospiraceae</taxon>
        <taxon>Leptospira</taxon>
    </lineage>
</organism>
<dbReference type="PROSITE" id="PS50977">
    <property type="entry name" value="HTH_TETR_2"/>
    <property type="match status" value="1"/>
</dbReference>
<dbReference type="RefSeq" id="WP_100786008.1">
    <property type="nucleotide sequence ID" value="NZ_NPDU01000112.1"/>
</dbReference>